<sequence>MFPVCSWSFSPQPPPTLFSLLPLHRTECLQTSPGKTVPPMKFPFQSICVLFPKPSRSLKDQQSLPLWTGAGIVDLAAGFGHVGSESGCGSSEGAEMGLQQVDFYLCPGDHPHTTCRGSYKFFCPSWSCLTLTTYPGGPTWSPILSIARTSRPELCTMGACNPITMTVHNPNSVQWYYSITLGLRLYIGGFDLGTMFTIQKRVLIPWSPPKPIGPLTDLGDPMFHPHPDKVSPTGPTAPLPVQAPQLRLQPQHLQPSLMSVLGGVHHLLNITQPKLAQDCWLCLKAKPPYYVGLGVEVKLKPGPLSCRACPHSVTLGDVSGNASCLVS</sequence>
<reference evidence="2" key="1">
    <citation type="submission" date="2025-08" db="UniProtKB">
        <authorList>
            <consortium name="RefSeq"/>
        </authorList>
    </citation>
    <scope>IDENTIFICATION</scope>
    <source>
        <tissue evidence="2">Blood</tissue>
    </source>
</reference>
<dbReference type="Gene3D" id="3.90.310.10">
    <property type="entry name" value="ENV polyprotein, receptor-binding domain"/>
    <property type="match status" value="1"/>
</dbReference>
<accession>A0A6J3H3T5</accession>
<organism evidence="1 2">
    <name type="scientific">Sapajus apella</name>
    <name type="common">Brown-capped capuchin</name>
    <name type="synonym">Cebus apella</name>
    <dbReference type="NCBI Taxonomy" id="9515"/>
    <lineage>
        <taxon>Eukaryota</taxon>
        <taxon>Metazoa</taxon>
        <taxon>Chordata</taxon>
        <taxon>Craniata</taxon>
        <taxon>Vertebrata</taxon>
        <taxon>Euteleostomi</taxon>
        <taxon>Mammalia</taxon>
        <taxon>Eutheria</taxon>
        <taxon>Euarchontoglires</taxon>
        <taxon>Primates</taxon>
        <taxon>Haplorrhini</taxon>
        <taxon>Platyrrhini</taxon>
        <taxon>Cebidae</taxon>
        <taxon>Cebinae</taxon>
        <taxon>Sapajus</taxon>
    </lineage>
</organism>
<protein>
    <submittedName>
        <fullName evidence="2">Endogenous retrovirus group S71 member 1 Env polyprotein-like</fullName>
    </submittedName>
</protein>
<gene>
    <name evidence="2" type="primary">LOC116543180</name>
</gene>
<dbReference type="AlphaFoldDB" id="A0A6J3H3T5"/>
<dbReference type="Proteomes" id="UP000504640">
    <property type="component" value="Unplaced"/>
</dbReference>
<keyword evidence="1" id="KW-1185">Reference proteome</keyword>
<name>A0A6J3H3T5_SAPAP</name>
<dbReference type="SUPFAM" id="SSF49830">
    <property type="entry name" value="ENV polyprotein, receptor-binding domain"/>
    <property type="match status" value="1"/>
</dbReference>
<proteinExistence type="predicted"/>
<evidence type="ECO:0000313" key="2">
    <source>
        <dbReference type="RefSeq" id="XP_032124472.1"/>
    </source>
</evidence>
<dbReference type="GeneID" id="116543180"/>
<dbReference type="InterPro" id="IPR008981">
    <property type="entry name" value="FMuLV_rcpt-bd"/>
</dbReference>
<evidence type="ECO:0000313" key="1">
    <source>
        <dbReference type="Proteomes" id="UP000504640"/>
    </source>
</evidence>
<dbReference type="InterPro" id="IPR018154">
    <property type="entry name" value="TLV/ENV_coat_polyprotein"/>
</dbReference>
<dbReference type="RefSeq" id="XP_032124472.1">
    <property type="nucleotide sequence ID" value="XM_032268581.1"/>
</dbReference>
<dbReference type="Pfam" id="PF00429">
    <property type="entry name" value="TLV_coat"/>
    <property type="match status" value="1"/>
</dbReference>